<evidence type="ECO:0000256" key="4">
    <source>
        <dbReference type="ARBA" id="ARBA00022673"/>
    </source>
</evidence>
<keyword evidence="8" id="KW-0851">Voltage-gated channel</keyword>
<keyword evidence="13" id="KW-0407">Ion channel</keyword>
<evidence type="ECO:0000256" key="13">
    <source>
        <dbReference type="ARBA" id="ARBA00023303"/>
    </source>
</evidence>
<accession>A0A7R8UR40</accession>
<feature type="non-terminal residue" evidence="15">
    <location>
        <position position="1"/>
    </location>
</feature>
<evidence type="ECO:0000256" key="5">
    <source>
        <dbReference type="ARBA" id="ARBA00022692"/>
    </source>
</evidence>
<dbReference type="SUPFAM" id="SSF53300">
    <property type="entry name" value="vWA-like"/>
    <property type="match status" value="1"/>
</dbReference>
<keyword evidence="10" id="KW-0406">Ion transport</keyword>
<dbReference type="EMBL" id="LR899011">
    <property type="protein sequence ID" value="CAD7085406.1"/>
    <property type="molecule type" value="Genomic_DNA"/>
</dbReference>
<keyword evidence="16" id="KW-1185">Reference proteome</keyword>
<evidence type="ECO:0000256" key="8">
    <source>
        <dbReference type="ARBA" id="ARBA00022882"/>
    </source>
</evidence>
<evidence type="ECO:0000313" key="16">
    <source>
        <dbReference type="Proteomes" id="UP000594454"/>
    </source>
</evidence>
<evidence type="ECO:0000256" key="1">
    <source>
        <dbReference type="ARBA" id="ARBA00004479"/>
    </source>
</evidence>
<keyword evidence="9" id="KW-1133">Transmembrane helix</keyword>
<evidence type="ECO:0000256" key="11">
    <source>
        <dbReference type="ARBA" id="ARBA00023136"/>
    </source>
</evidence>
<organism evidence="15 16">
    <name type="scientific">Hermetia illucens</name>
    <name type="common">Black soldier fly</name>
    <dbReference type="NCBI Taxonomy" id="343691"/>
    <lineage>
        <taxon>Eukaryota</taxon>
        <taxon>Metazoa</taxon>
        <taxon>Ecdysozoa</taxon>
        <taxon>Arthropoda</taxon>
        <taxon>Hexapoda</taxon>
        <taxon>Insecta</taxon>
        <taxon>Pterygota</taxon>
        <taxon>Neoptera</taxon>
        <taxon>Endopterygota</taxon>
        <taxon>Diptera</taxon>
        <taxon>Brachycera</taxon>
        <taxon>Stratiomyomorpha</taxon>
        <taxon>Stratiomyidae</taxon>
        <taxon>Hermetiinae</taxon>
        <taxon>Hermetia</taxon>
    </lineage>
</organism>
<evidence type="ECO:0000256" key="2">
    <source>
        <dbReference type="ARBA" id="ARBA00022448"/>
    </source>
</evidence>
<keyword evidence="3" id="KW-0109">Calcium transport</keyword>
<reference evidence="15 16" key="1">
    <citation type="submission" date="2020-11" db="EMBL/GenBank/DDBJ databases">
        <authorList>
            <person name="Wallbank WR R."/>
            <person name="Pardo Diaz C."/>
            <person name="Kozak K."/>
            <person name="Martin S."/>
            <person name="Jiggins C."/>
            <person name="Moest M."/>
            <person name="Warren A I."/>
            <person name="Generalovic N T."/>
            <person name="Byers J.R.P. K."/>
            <person name="Montejo-Kovacevich G."/>
            <person name="Yen C E."/>
        </authorList>
    </citation>
    <scope>NUCLEOTIDE SEQUENCE [LARGE SCALE GENOMIC DNA]</scope>
</reference>
<dbReference type="PANTHER" id="PTHR10166">
    <property type="entry name" value="VOLTAGE-DEPENDENT CALCIUM CHANNEL SUBUNIT ALPHA-2/DELTA-RELATED"/>
    <property type="match status" value="1"/>
</dbReference>
<evidence type="ECO:0000256" key="6">
    <source>
        <dbReference type="ARBA" id="ARBA00022729"/>
    </source>
</evidence>
<dbReference type="GO" id="GO:0005245">
    <property type="term" value="F:voltage-gated calcium channel activity"/>
    <property type="evidence" value="ECO:0007669"/>
    <property type="project" value="TreeGrafter"/>
</dbReference>
<keyword evidence="7" id="KW-0106">Calcium</keyword>
<keyword evidence="11" id="KW-0472">Membrane</keyword>
<proteinExistence type="predicted"/>
<comment type="subcellular location">
    <subcellularLocation>
        <location evidence="1">Membrane</location>
        <topology evidence="1">Single-pass type I membrane protein</topology>
    </subcellularLocation>
</comment>
<evidence type="ECO:0000313" key="15">
    <source>
        <dbReference type="EMBL" id="CAD7085406.1"/>
    </source>
</evidence>
<keyword evidence="4" id="KW-0107">Calcium channel</keyword>
<dbReference type="Pfam" id="PF00092">
    <property type="entry name" value="VWA"/>
    <property type="match status" value="1"/>
</dbReference>
<evidence type="ECO:0000256" key="9">
    <source>
        <dbReference type="ARBA" id="ARBA00022989"/>
    </source>
</evidence>
<dbReference type="InParanoid" id="A0A7R8UR40"/>
<evidence type="ECO:0000256" key="10">
    <source>
        <dbReference type="ARBA" id="ARBA00023065"/>
    </source>
</evidence>
<dbReference type="OrthoDB" id="10054666at2759"/>
<dbReference type="Pfam" id="PF08399">
    <property type="entry name" value="VWA_N"/>
    <property type="match status" value="1"/>
</dbReference>
<keyword evidence="6" id="KW-0732">Signal</keyword>
<sequence>MWANSGSVRVIINIRTKRVRNWALKFGVDVWEFGRQFTNMINIKNRYNDYDVEVVRKDGIVLLKDMATEVKNFMDFKKNAVMRIMDSAEQAALSDSDRESQHTSPTSTVYDARRINEYNSDGRLAEGARHMDLRFMRRFERLPVNLSISSILVPNGVDLNSPEVKASLAWSSHLDPLFANNLERDPALSWQYFGSSSGFLRRFPGTAWPPEGSKGSKQINDFRAQNWFVQAASSPKDVVILLEASSGISETNFEISMTVAFAILDTLGENDFINLVTFADGVTSPVPCFRDKMVTATPDNIKEIKDAVKATKLEHKVNFTAGLEYAFGLLHRYNQSGNGSQCNQAIMLITEGTSEPQVD</sequence>
<keyword evidence="5" id="KW-0812">Transmembrane</keyword>
<protein>
    <recommendedName>
        <fullName evidence="14">VWFA domain-containing protein</fullName>
    </recommendedName>
</protein>
<name>A0A7R8UR40_HERIL</name>
<evidence type="ECO:0000259" key="14">
    <source>
        <dbReference type="PROSITE" id="PS50234"/>
    </source>
</evidence>
<dbReference type="PANTHER" id="PTHR10166:SF37">
    <property type="entry name" value="STOLID, ISOFORM H"/>
    <property type="match status" value="1"/>
</dbReference>
<dbReference type="InterPro" id="IPR036465">
    <property type="entry name" value="vWFA_dom_sf"/>
</dbReference>
<keyword evidence="2" id="KW-0813">Transport</keyword>
<dbReference type="Proteomes" id="UP000594454">
    <property type="component" value="Chromosome 3"/>
</dbReference>
<keyword evidence="12" id="KW-0325">Glycoprotein</keyword>
<feature type="domain" description="VWFA" evidence="14">
    <location>
        <begin position="237"/>
        <end position="359"/>
    </location>
</feature>
<dbReference type="InterPro" id="IPR002035">
    <property type="entry name" value="VWF_A"/>
</dbReference>
<dbReference type="Gene3D" id="3.40.50.410">
    <property type="entry name" value="von Willebrand factor, type A domain"/>
    <property type="match status" value="1"/>
</dbReference>
<gene>
    <name evidence="15" type="ORF">HERILL_LOCUS8252</name>
</gene>
<evidence type="ECO:0000256" key="3">
    <source>
        <dbReference type="ARBA" id="ARBA00022568"/>
    </source>
</evidence>
<dbReference type="GO" id="GO:0005891">
    <property type="term" value="C:voltage-gated calcium channel complex"/>
    <property type="evidence" value="ECO:0007669"/>
    <property type="project" value="TreeGrafter"/>
</dbReference>
<dbReference type="InterPro" id="IPR013608">
    <property type="entry name" value="VWA_N"/>
</dbReference>
<evidence type="ECO:0000256" key="7">
    <source>
        <dbReference type="ARBA" id="ARBA00022837"/>
    </source>
</evidence>
<dbReference type="PROSITE" id="PS50234">
    <property type="entry name" value="VWFA"/>
    <property type="match status" value="1"/>
</dbReference>
<evidence type="ECO:0000256" key="12">
    <source>
        <dbReference type="ARBA" id="ARBA00023180"/>
    </source>
</evidence>
<dbReference type="InterPro" id="IPR051173">
    <property type="entry name" value="Ca_channel_alpha-2/delta"/>
</dbReference>
<dbReference type="AlphaFoldDB" id="A0A7R8UR40"/>